<accession>A0A5C1H9X2</accession>
<dbReference type="AlphaFoldDB" id="A0A5C1H9X2"/>
<evidence type="ECO:0008006" key="2">
    <source>
        <dbReference type="Google" id="ProtNLM"/>
    </source>
</evidence>
<dbReference type="EMBL" id="MK573206">
    <property type="protein sequence ID" value="QEM01758.1"/>
    <property type="molecule type" value="Genomic_DNA"/>
</dbReference>
<organism evidence="1">
    <name type="scientific">Nephromyces sp. ex Molgula occidentalis</name>
    <dbReference type="NCBI Taxonomy" id="2544991"/>
    <lineage>
        <taxon>Eukaryota</taxon>
        <taxon>Sar</taxon>
        <taxon>Alveolata</taxon>
        <taxon>Apicomplexa</taxon>
        <taxon>Aconoidasida</taxon>
        <taxon>Nephromycida</taxon>
        <taxon>Nephromyces</taxon>
    </lineage>
</organism>
<sequence>MIALFKSKKSSLIKIIKLNKYNKSYNNLKLGFYDSKKSIFIYKSFLLNKYLKIGYKISKNLRNLLLQDLYYYLISKN</sequence>
<name>A0A5C1H9X2_9APIC</name>
<gene>
    <name evidence="1" type="primary">orf68</name>
</gene>
<reference evidence="1" key="1">
    <citation type="journal article" date="2019" name="Genome Biol. Evol.">
        <title>Nephromyces represents a diverse and novel lineage of the Apicomplexa that has retained apicoplasts.</title>
        <authorList>
            <person name="Munoz-Gomez S.A."/>
            <person name="Durnin K."/>
            <person name="Eme L."/>
            <person name="Paight C."/>
            <person name="Lane C.E."/>
            <person name="Saffo M.B."/>
            <person name="Slamovits C.H."/>
        </authorList>
    </citation>
    <scope>NUCLEOTIDE SEQUENCE</scope>
    <source>
        <strain evidence="1">656</strain>
    </source>
</reference>
<proteinExistence type="predicted"/>
<protein>
    <recommendedName>
        <fullName evidence="2">30S ribosomal protein S16</fullName>
    </recommendedName>
</protein>
<evidence type="ECO:0000313" key="1">
    <source>
        <dbReference type="EMBL" id="QEM01758.1"/>
    </source>
</evidence>